<evidence type="ECO:0000256" key="1">
    <source>
        <dbReference type="SAM" id="Phobius"/>
    </source>
</evidence>
<sequence>MDLSSITGEVDFASATLAVLAIFSAVAVVFVALVGGRYLLAAIRGDDWYAEQAQDMDDEYDYQMRRDEQLRDEMRDFGGAGFEHPDDFLEWDAERSEWVDRSADE</sequence>
<keyword evidence="1" id="KW-0812">Transmembrane</keyword>
<evidence type="ECO:0000313" key="3">
    <source>
        <dbReference type="Proteomes" id="UP000653472"/>
    </source>
</evidence>
<dbReference type="EMBL" id="JAAVXB010000030">
    <property type="protein sequence ID" value="NKF24811.1"/>
    <property type="molecule type" value="Genomic_DNA"/>
</dbReference>
<keyword evidence="1" id="KW-1133">Transmembrane helix</keyword>
<organism evidence="2 3">
    <name type="scientific">Solimonas marina</name>
    <dbReference type="NCBI Taxonomy" id="2714601"/>
    <lineage>
        <taxon>Bacteria</taxon>
        <taxon>Pseudomonadati</taxon>
        <taxon>Pseudomonadota</taxon>
        <taxon>Gammaproteobacteria</taxon>
        <taxon>Nevskiales</taxon>
        <taxon>Nevskiaceae</taxon>
        <taxon>Solimonas</taxon>
    </lineage>
</organism>
<keyword evidence="1" id="KW-0472">Membrane</keyword>
<feature type="transmembrane region" description="Helical" evidence="1">
    <location>
        <begin position="12"/>
        <end position="34"/>
    </location>
</feature>
<protein>
    <submittedName>
        <fullName evidence="2">Uncharacterized protein</fullName>
    </submittedName>
</protein>
<keyword evidence="3" id="KW-1185">Reference proteome</keyword>
<reference evidence="2" key="1">
    <citation type="submission" date="2020-03" db="EMBL/GenBank/DDBJ databases">
        <title>Solimonas marina sp. nov., isolated from deep seawater of the Pacific Ocean.</title>
        <authorList>
            <person name="Liu X."/>
            <person name="Lai Q."/>
            <person name="Sun F."/>
            <person name="Gai Y."/>
            <person name="Li G."/>
            <person name="Shao Z."/>
        </authorList>
    </citation>
    <scope>NUCLEOTIDE SEQUENCE</scope>
    <source>
        <strain evidence="2">C16B3</strain>
    </source>
</reference>
<name>A0A969WGE5_9GAMM</name>
<proteinExistence type="predicted"/>
<accession>A0A969WGE5</accession>
<evidence type="ECO:0000313" key="2">
    <source>
        <dbReference type="EMBL" id="NKF24811.1"/>
    </source>
</evidence>
<gene>
    <name evidence="2" type="ORF">G7Y82_21115</name>
</gene>
<comment type="caution">
    <text evidence="2">The sequence shown here is derived from an EMBL/GenBank/DDBJ whole genome shotgun (WGS) entry which is preliminary data.</text>
</comment>
<dbReference type="AlphaFoldDB" id="A0A969WGE5"/>
<dbReference type="RefSeq" id="WP_168150119.1">
    <property type="nucleotide sequence ID" value="NZ_JAAVXB010000030.1"/>
</dbReference>
<dbReference type="Proteomes" id="UP000653472">
    <property type="component" value="Unassembled WGS sequence"/>
</dbReference>